<evidence type="ECO:0000256" key="1">
    <source>
        <dbReference type="ARBA" id="ARBA00023172"/>
    </source>
</evidence>
<dbReference type="EMBL" id="CP022989">
    <property type="protein sequence ID" value="ASV97007.1"/>
    <property type="molecule type" value="Genomic_DNA"/>
</dbReference>
<reference evidence="3 4" key="1">
    <citation type="submission" date="2017-08" db="EMBL/GenBank/DDBJ databases">
        <title>Identification and genetic characteristics of simultaneous BTEX- and naphthalene-degrading Paraburkholderia sp. BN5 isolated from petroleum-contaminated soil.</title>
        <authorList>
            <person name="Lee Y."/>
            <person name="Jeon C.O."/>
        </authorList>
    </citation>
    <scope>NUCLEOTIDE SEQUENCE [LARGE SCALE GENOMIC DNA]</scope>
    <source>
        <strain evidence="3 4">BN5</strain>
    </source>
</reference>
<proteinExistence type="predicted"/>
<dbReference type="GO" id="GO:0003677">
    <property type="term" value="F:DNA binding"/>
    <property type="evidence" value="ECO:0007669"/>
    <property type="project" value="InterPro"/>
</dbReference>
<dbReference type="AlphaFoldDB" id="A0A248VD88"/>
<dbReference type="Proteomes" id="UP000215158">
    <property type="component" value="Chromosome 1"/>
</dbReference>
<dbReference type="Gene3D" id="1.10.443.10">
    <property type="entry name" value="Intergrase catalytic core"/>
    <property type="match status" value="1"/>
</dbReference>
<dbReference type="Pfam" id="PF12834">
    <property type="entry name" value="Phage_int_SAM_2"/>
    <property type="match status" value="1"/>
</dbReference>
<name>A0A248VD88_9BURK</name>
<dbReference type="KEGG" id="parb:CJU94_01745"/>
<dbReference type="Pfam" id="PF12835">
    <property type="entry name" value="Integrase_1"/>
    <property type="match status" value="1"/>
</dbReference>
<dbReference type="SUPFAM" id="SSF56349">
    <property type="entry name" value="DNA breaking-rejoining enzymes"/>
    <property type="match status" value="1"/>
</dbReference>
<keyword evidence="1" id="KW-0233">DNA recombination</keyword>
<accession>A0A248VD88</accession>
<dbReference type="InterPro" id="IPR024457">
    <property type="entry name" value="Putative_integrase_N"/>
</dbReference>
<protein>
    <submittedName>
        <fullName evidence="3">Integrase</fullName>
    </submittedName>
</protein>
<dbReference type="PROSITE" id="PS51898">
    <property type="entry name" value="TYR_RECOMBINASE"/>
    <property type="match status" value="1"/>
</dbReference>
<dbReference type="InterPro" id="IPR002104">
    <property type="entry name" value="Integrase_catalytic"/>
</dbReference>
<evidence type="ECO:0000313" key="4">
    <source>
        <dbReference type="Proteomes" id="UP000215158"/>
    </source>
</evidence>
<gene>
    <name evidence="3" type="ORF">CJU94_01745</name>
</gene>
<dbReference type="InterPro" id="IPR013762">
    <property type="entry name" value="Integrase-like_cat_sf"/>
</dbReference>
<dbReference type="GO" id="GO:0015074">
    <property type="term" value="P:DNA integration"/>
    <property type="evidence" value="ECO:0007669"/>
    <property type="project" value="InterPro"/>
</dbReference>
<dbReference type="RefSeq" id="WP_095417295.1">
    <property type="nucleotide sequence ID" value="NZ_CP022989.1"/>
</dbReference>
<dbReference type="InterPro" id="IPR024456">
    <property type="entry name" value="Integrase_catalytic_putative"/>
</dbReference>
<evidence type="ECO:0000259" key="2">
    <source>
        <dbReference type="PROSITE" id="PS51898"/>
    </source>
</evidence>
<evidence type="ECO:0000313" key="3">
    <source>
        <dbReference type="EMBL" id="ASV97007.1"/>
    </source>
</evidence>
<feature type="domain" description="Tyr recombinase" evidence="2">
    <location>
        <begin position="110"/>
        <end position="304"/>
    </location>
</feature>
<sequence>MSMMSKAIHNSAVSSKKAGGSFATQQNRRFDTTGLLRFARQLGELRASVSEIPEWVIHAYAQYCMAQGKTAGTLANIFSAVRVTSRFAGRNIDEVCNNKELQLVRRVRKGTKRALNPIEIDELIGRAKGIDHGLMHMISLAQHLGLRRKEALMCAPDLGMWLDALVRGDSALPLMRGSKNARPRQVRIIESERSQTIEAIRSALAYAREYNLELITGNGKTLRSAMNRLKALLRRAGMVGPISFHSLRYTYALKSAVEMLEAEMAPYEVLVELSESLGHGPTRIQMILGHYCQPIRERFEGHISLHNIDADRRRPPSKLPRATARLLAKRRHGALSGYPIGQPNGAHDLACSADDALMEQHPSNT</sequence>
<organism evidence="3 4">
    <name type="scientific">Paraburkholderia aromaticivorans</name>
    <dbReference type="NCBI Taxonomy" id="2026199"/>
    <lineage>
        <taxon>Bacteria</taxon>
        <taxon>Pseudomonadati</taxon>
        <taxon>Pseudomonadota</taxon>
        <taxon>Betaproteobacteria</taxon>
        <taxon>Burkholderiales</taxon>
        <taxon>Burkholderiaceae</taxon>
        <taxon>Paraburkholderia</taxon>
    </lineage>
</organism>
<keyword evidence="4" id="KW-1185">Reference proteome</keyword>
<dbReference type="InterPro" id="IPR011010">
    <property type="entry name" value="DNA_brk_join_enz"/>
</dbReference>
<dbReference type="GO" id="GO:0006310">
    <property type="term" value="P:DNA recombination"/>
    <property type="evidence" value="ECO:0007669"/>
    <property type="project" value="UniProtKB-KW"/>
</dbReference>
<dbReference type="OrthoDB" id="8984190at2"/>